<keyword evidence="1" id="KW-1133">Transmembrane helix</keyword>
<dbReference type="PIRSF" id="PIRSF018266">
    <property type="entry name" value="FecR"/>
    <property type="match status" value="1"/>
</dbReference>
<dbReference type="InterPro" id="IPR012373">
    <property type="entry name" value="Ferrdict_sens_TM"/>
</dbReference>
<accession>A0A3G2L6Q2</accession>
<dbReference type="Pfam" id="PF16344">
    <property type="entry name" value="FecR_C"/>
    <property type="match status" value="1"/>
</dbReference>
<protein>
    <submittedName>
        <fullName evidence="4">FecR family protein</fullName>
    </submittedName>
</protein>
<keyword evidence="5" id="KW-1185">Reference proteome</keyword>
<dbReference type="RefSeq" id="WP_121848959.1">
    <property type="nucleotide sequence ID" value="NZ_CP032050.1"/>
</dbReference>
<dbReference type="InterPro" id="IPR032508">
    <property type="entry name" value="FecR_C"/>
</dbReference>
<feature type="transmembrane region" description="Helical" evidence="1">
    <location>
        <begin position="79"/>
        <end position="102"/>
    </location>
</feature>
<keyword evidence="1" id="KW-0812">Transmembrane</keyword>
<feature type="domain" description="FecR protein" evidence="2">
    <location>
        <begin position="172"/>
        <end position="267"/>
    </location>
</feature>
<dbReference type="GO" id="GO:0016989">
    <property type="term" value="F:sigma factor antagonist activity"/>
    <property type="evidence" value="ECO:0007669"/>
    <property type="project" value="TreeGrafter"/>
</dbReference>
<evidence type="ECO:0000259" key="3">
    <source>
        <dbReference type="Pfam" id="PF16344"/>
    </source>
</evidence>
<evidence type="ECO:0000256" key="1">
    <source>
        <dbReference type="SAM" id="Phobius"/>
    </source>
</evidence>
<keyword evidence="1" id="KW-0472">Membrane</keyword>
<evidence type="ECO:0000313" key="4">
    <source>
        <dbReference type="EMBL" id="AYN67944.1"/>
    </source>
</evidence>
<dbReference type="Proteomes" id="UP000276309">
    <property type="component" value="Chromosome"/>
</dbReference>
<dbReference type="PANTHER" id="PTHR30273">
    <property type="entry name" value="PERIPLASMIC SIGNAL SENSOR AND SIGMA FACTOR ACTIVATOR FECR-RELATED"/>
    <property type="match status" value="1"/>
</dbReference>
<dbReference type="OrthoDB" id="704021at2"/>
<dbReference type="KEGG" id="emar:D1013_11430"/>
<dbReference type="Pfam" id="PF04773">
    <property type="entry name" value="FecR"/>
    <property type="match status" value="1"/>
</dbReference>
<sequence>MRFSNFEIQLAKYLTNAISSEELDELNGSLSKSGNHNVFRTYLEIDFFTRHVMSEYNTGGAKKKLLDTIRKDKRKVRRLHFFQFVKYAAVLLVCLTAGYFYWDHNFNSNFSQVSENPESQITLQLSDGSIKTISEAGNASVYDKDGTRVGLQQGNQLIYHKGKKAKKLVYNTVNVPYGKRFVLILSDGTKAHLNAGSSLRYPVEFIEGKSRQIFLTGEGFFDVSEDKNSPFIINANELNIRVLGTKFNLSAYPEDENIRTVLVEGSVGFYDSTTDFDETSRRLVPGEMAIWEKELKTIEFRETNTDLFTGWMDGRIIFSHMPFEDITKKLERNYNVIIQNNYQELNDIRFNASFDTETISQVFEAFNKNYPMKFTVTGKNVIIEKP</sequence>
<dbReference type="PANTHER" id="PTHR30273:SF2">
    <property type="entry name" value="PROTEIN FECR"/>
    <property type="match status" value="1"/>
</dbReference>
<gene>
    <name evidence="4" type="ORF">D1013_11430</name>
</gene>
<proteinExistence type="predicted"/>
<name>A0A3G2L6Q2_9FLAO</name>
<evidence type="ECO:0000313" key="5">
    <source>
        <dbReference type="Proteomes" id="UP000276309"/>
    </source>
</evidence>
<dbReference type="EMBL" id="CP032050">
    <property type="protein sequence ID" value="AYN67944.1"/>
    <property type="molecule type" value="Genomic_DNA"/>
</dbReference>
<dbReference type="InterPro" id="IPR006860">
    <property type="entry name" value="FecR"/>
</dbReference>
<dbReference type="AlphaFoldDB" id="A0A3G2L6Q2"/>
<dbReference type="Gene3D" id="2.60.120.1440">
    <property type="match status" value="1"/>
</dbReference>
<organism evidence="4 5">
    <name type="scientific">Euzebyella marina</name>
    <dbReference type="NCBI Taxonomy" id="1761453"/>
    <lineage>
        <taxon>Bacteria</taxon>
        <taxon>Pseudomonadati</taxon>
        <taxon>Bacteroidota</taxon>
        <taxon>Flavobacteriia</taxon>
        <taxon>Flavobacteriales</taxon>
        <taxon>Flavobacteriaceae</taxon>
        <taxon>Euzebyella</taxon>
    </lineage>
</organism>
<reference evidence="4 5" key="1">
    <citation type="submission" date="2018-08" db="EMBL/GenBank/DDBJ databases">
        <title>The reduced genetic potential of extracellular carbohydrate catabolism in Euzebyella marina RN62, a Flavobacteriia bacterium isolated from the hadal water.</title>
        <authorList>
            <person name="Xue C."/>
        </authorList>
    </citation>
    <scope>NUCLEOTIDE SEQUENCE [LARGE SCALE GENOMIC DNA]</scope>
    <source>
        <strain evidence="4 5">RN62</strain>
    </source>
</reference>
<evidence type="ECO:0000259" key="2">
    <source>
        <dbReference type="Pfam" id="PF04773"/>
    </source>
</evidence>
<dbReference type="Gene3D" id="3.55.50.30">
    <property type="match status" value="1"/>
</dbReference>
<feature type="domain" description="Protein FecR C-terminal" evidence="3">
    <location>
        <begin position="315"/>
        <end position="383"/>
    </location>
</feature>